<organism evidence="1 2">
    <name type="scientific">Aspergillus puulaauensis</name>
    <dbReference type="NCBI Taxonomy" id="1220207"/>
    <lineage>
        <taxon>Eukaryota</taxon>
        <taxon>Fungi</taxon>
        <taxon>Dikarya</taxon>
        <taxon>Ascomycota</taxon>
        <taxon>Pezizomycotina</taxon>
        <taxon>Eurotiomycetes</taxon>
        <taxon>Eurotiomycetidae</taxon>
        <taxon>Eurotiales</taxon>
        <taxon>Aspergillaceae</taxon>
        <taxon>Aspergillus</taxon>
    </lineage>
</organism>
<dbReference type="Proteomes" id="UP000654913">
    <property type="component" value="Chromosome 2"/>
</dbReference>
<dbReference type="AlphaFoldDB" id="A0A7R7XH25"/>
<dbReference type="PANTHER" id="PTHR37563:SF2">
    <property type="entry name" value="PHYTANOYL-COA DIOXYGENASE FAMILY PROTEIN (AFU_ORTHOLOGUE AFUA_2G03330)"/>
    <property type="match status" value="1"/>
</dbReference>
<dbReference type="OrthoDB" id="445007at2759"/>
<accession>A0A7R7XH25</accession>
<name>A0A7R7XH25_9EURO</name>
<reference evidence="1" key="2">
    <citation type="submission" date="2021-02" db="EMBL/GenBank/DDBJ databases">
        <title>Aspergillus puulaauensis MK2 genome sequence.</title>
        <authorList>
            <person name="Futagami T."/>
            <person name="Mori K."/>
            <person name="Kadooka C."/>
            <person name="Tanaka T."/>
        </authorList>
    </citation>
    <scope>NUCLEOTIDE SEQUENCE</scope>
    <source>
        <strain evidence="1">MK2</strain>
    </source>
</reference>
<dbReference type="GeneID" id="64971170"/>
<reference evidence="1" key="1">
    <citation type="submission" date="2021-01" db="EMBL/GenBank/DDBJ databases">
        <authorList>
            <consortium name="Aspergillus puulaauensis MK2 genome sequencing consortium"/>
            <person name="Kazuki M."/>
            <person name="Futagami T."/>
        </authorList>
    </citation>
    <scope>NUCLEOTIDE SEQUENCE</scope>
    <source>
        <strain evidence="1">MK2</strain>
    </source>
</reference>
<dbReference type="Pfam" id="PF05721">
    <property type="entry name" value="PhyH"/>
    <property type="match status" value="1"/>
</dbReference>
<dbReference type="SUPFAM" id="SSF51197">
    <property type="entry name" value="Clavaminate synthase-like"/>
    <property type="match status" value="1"/>
</dbReference>
<proteinExistence type="predicted"/>
<evidence type="ECO:0000313" key="2">
    <source>
        <dbReference type="Proteomes" id="UP000654913"/>
    </source>
</evidence>
<gene>
    <name evidence="1" type="ORF">APUU_21597A</name>
</gene>
<sequence length="309" mass="35292">MALSKEYSLGLQYIPNDTPLEDIVHLMKRDGAVVVRNLIPTEILDKTYDEVKDRINQDLEWDGAFFPKETKRAPSLIARSPTYTKTQVMNPLFQSVCAYFLTTRNTFWWGDKPKESVSKPQITSCVAIEIGPGAKAQPLHRDSYIHHRVVPQISEWDDERDKDREPTIGMFVAGCKVRRENGGTQIIPGSHLWATKPDNPPSLEETIVPELERGDAIIMFASLFHGGGNNTTSDQHRLVYSTFAVRGYLRQEENQYLAVPKDIVKQYDKATQEFIGYYISEPAGGWVEELDPYYTLYPEKLKDAKLEDF</sequence>
<dbReference type="EMBL" id="AP024444">
    <property type="protein sequence ID" value="BCS21165.1"/>
    <property type="molecule type" value="Genomic_DNA"/>
</dbReference>
<evidence type="ECO:0000313" key="1">
    <source>
        <dbReference type="EMBL" id="BCS21165.1"/>
    </source>
</evidence>
<keyword evidence="2" id="KW-1185">Reference proteome</keyword>
<dbReference type="Gene3D" id="2.60.120.620">
    <property type="entry name" value="q2cbj1_9rhob like domain"/>
    <property type="match status" value="1"/>
</dbReference>
<dbReference type="RefSeq" id="XP_041553359.1">
    <property type="nucleotide sequence ID" value="XM_041700366.1"/>
</dbReference>
<dbReference type="InterPro" id="IPR051961">
    <property type="entry name" value="Fungal_Metabolite_Diox"/>
</dbReference>
<protein>
    <recommendedName>
        <fullName evidence="3">Phytanoyl-CoA dioxygenase family protein</fullName>
    </recommendedName>
</protein>
<dbReference type="KEGG" id="apuu:APUU_21597A"/>
<evidence type="ECO:0008006" key="3">
    <source>
        <dbReference type="Google" id="ProtNLM"/>
    </source>
</evidence>
<dbReference type="InterPro" id="IPR008775">
    <property type="entry name" value="Phytyl_CoA_dOase-like"/>
</dbReference>
<dbReference type="PANTHER" id="PTHR37563">
    <property type="entry name" value="PHYTANOYL-COA DIOXYGENASE FAMILY PROTEIN (AFU_ORTHOLOGUE AFUA_2G03330)"/>
    <property type="match status" value="1"/>
</dbReference>